<accession>A0A0E9XKU2</accession>
<evidence type="ECO:0000313" key="1">
    <source>
        <dbReference type="EMBL" id="JAI03265.1"/>
    </source>
</evidence>
<dbReference type="EMBL" id="GBXM01005313">
    <property type="protein sequence ID" value="JAI03265.1"/>
    <property type="molecule type" value="Transcribed_RNA"/>
</dbReference>
<sequence>MHTKFNNLFTVTIQFHKTISISKYKQSTATKINSQPVEKAAIQIQLN</sequence>
<protein>
    <submittedName>
        <fullName evidence="1">Uncharacterized protein</fullName>
    </submittedName>
</protein>
<proteinExistence type="predicted"/>
<organism evidence="1">
    <name type="scientific">Anguilla anguilla</name>
    <name type="common">European freshwater eel</name>
    <name type="synonym">Muraena anguilla</name>
    <dbReference type="NCBI Taxonomy" id="7936"/>
    <lineage>
        <taxon>Eukaryota</taxon>
        <taxon>Metazoa</taxon>
        <taxon>Chordata</taxon>
        <taxon>Craniata</taxon>
        <taxon>Vertebrata</taxon>
        <taxon>Euteleostomi</taxon>
        <taxon>Actinopterygii</taxon>
        <taxon>Neopterygii</taxon>
        <taxon>Teleostei</taxon>
        <taxon>Anguilliformes</taxon>
        <taxon>Anguillidae</taxon>
        <taxon>Anguilla</taxon>
    </lineage>
</organism>
<reference evidence="1" key="1">
    <citation type="submission" date="2014-11" db="EMBL/GenBank/DDBJ databases">
        <authorList>
            <person name="Amaro Gonzalez C."/>
        </authorList>
    </citation>
    <scope>NUCLEOTIDE SEQUENCE</scope>
</reference>
<dbReference type="AlphaFoldDB" id="A0A0E9XKU2"/>
<name>A0A0E9XKU2_ANGAN</name>
<reference evidence="1" key="2">
    <citation type="journal article" date="2015" name="Fish Shellfish Immunol.">
        <title>Early steps in the European eel (Anguilla anguilla)-Vibrio vulnificus interaction in the gills: Role of the RtxA13 toxin.</title>
        <authorList>
            <person name="Callol A."/>
            <person name="Pajuelo D."/>
            <person name="Ebbesson L."/>
            <person name="Teles M."/>
            <person name="MacKenzie S."/>
            <person name="Amaro C."/>
        </authorList>
    </citation>
    <scope>NUCLEOTIDE SEQUENCE</scope>
</reference>